<dbReference type="Pfam" id="PF13920">
    <property type="entry name" value="zf-C3HC4_3"/>
    <property type="match status" value="1"/>
</dbReference>
<feature type="coiled-coil region" evidence="5">
    <location>
        <begin position="316"/>
        <end position="350"/>
    </location>
</feature>
<keyword evidence="9" id="KW-1185">Reference proteome</keyword>
<dbReference type="OrthoDB" id="774873at2759"/>
<evidence type="ECO:0000256" key="3">
    <source>
        <dbReference type="ARBA" id="ARBA00022833"/>
    </source>
</evidence>
<evidence type="ECO:0000313" key="9">
    <source>
        <dbReference type="Proteomes" id="UP001152747"/>
    </source>
</evidence>
<dbReference type="InterPro" id="IPR051652">
    <property type="entry name" value="MDM2_MDM4_MUL1"/>
</dbReference>
<dbReference type="SUPFAM" id="SSF57850">
    <property type="entry name" value="RING/U-box"/>
    <property type="match status" value="1"/>
</dbReference>
<feature type="region of interest" description="Disordered" evidence="6">
    <location>
        <begin position="64"/>
        <end position="85"/>
    </location>
</feature>
<sequence length="403" mass="47122">MCDMSIHDQIKLASEWGYNQDDIIAALKANTKSSDNSKEFERFNSFDEMLDILNKVSGRNDNALNNNCGSSSSNGKPGDLMSTSTYEYPSRRNLSVGRSSSFHLSTPRSTRDSHDIVRLLATLEKEKERDRKEVESQFIILKNRINHLEIEKDSLQREFRQLKNDYEIGDQELKDAQQELRHLMEEKIEAADKLDKLTIQNYRQQQEIHDQKELAEHRKKIYLEEKVRKDEEILCLQKQIANLEEDLQRNIENLETQKGVAQRLEEQNYQLQPLVLLDEIRNKNSSLVELTNQLIPGITQVQGLYKQMLESYPNMERNFRLEMDKKSKRIAEVEEKLNSKNRECQRLQEKCVNECCICLNTKPSIVFLPCRHLISCSECYETSDIRECPTCRTSIDNSITVFM</sequence>
<dbReference type="PANTHER" id="PTHR12183:SF32">
    <property type="entry name" value="MITOCHONDRIAL E3 UBIQUITIN PROTEIN LIGASE 1"/>
    <property type="match status" value="1"/>
</dbReference>
<evidence type="ECO:0000313" key="8">
    <source>
        <dbReference type="EMBL" id="CAI5451439.1"/>
    </source>
</evidence>
<dbReference type="GO" id="GO:0008270">
    <property type="term" value="F:zinc ion binding"/>
    <property type="evidence" value="ECO:0007669"/>
    <property type="project" value="UniProtKB-KW"/>
</dbReference>
<dbReference type="PROSITE" id="PS50089">
    <property type="entry name" value="ZF_RING_2"/>
    <property type="match status" value="1"/>
</dbReference>
<evidence type="ECO:0000256" key="4">
    <source>
        <dbReference type="PROSITE-ProRule" id="PRU00175"/>
    </source>
</evidence>
<dbReference type="Proteomes" id="UP001152747">
    <property type="component" value="Unassembled WGS sequence"/>
</dbReference>
<dbReference type="PANTHER" id="PTHR12183">
    <property type="entry name" value="MITOCHONDRIAL UBIQUITIN LIGASE ACTIVATOR OF NFKB 1"/>
    <property type="match status" value="1"/>
</dbReference>
<accession>A0A9P1IWC8</accession>
<dbReference type="InterPro" id="IPR001841">
    <property type="entry name" value="Znf_RING"/>
</dbReference>
<keyword evidence="5" id="KW-0175">Coiled coil</keyword>
<gene>
    <name evidence="8" type="ORF">CAMP_LOCUS14076</name>
</gene>
<organism evidence="8 9">
    <name type="scientific">Caenorhabditis angaria</name>
    <dbReference type="NCBI Taxonomy" id="860376"/>
    <lineage>
        <taxon>Eukaryota</taxon>
        <taxon>Metazoa</taxon>
        <taxon>Ecdysozoa</taxon>
        <taxon>Nematoda</taxon>
        <taxon>Chromadorea</taxon>
        <taxon>Rhabditida</taxon>
        <taxon>Rhabditina</taxon>
        <taxon>Rhabditomorpha</taxon>
        <taxon>Rhabditoidea</taxon>
        <taxon>Rhabditidae</taxon>
        <taxon>Peloderinae</taxon>
        <taxon>Caenorhabditis</taxon>
    </lineage>
</organism>
<dbReference type="AlphaFoldDB" id="A0A9P1IWC8"/>
<evidence type="ECO:0000256" key="6">
    <source>
        <dbReference type="SAM" id="MobiDB-lite"/>
    </source>
</evidence>
<proteinExistence type="predicted"/>
<evidence type="ECO:0000256" key="2">
    <source>
        <dbReference type="ARBA" id="ARBA00022771"/>
    </source>
</evidence>
<feature type="domain" description="RING-type" evidence="7">
    <location>
        <begin position="355"/>
        <end position="392"/>
    </location>
</feature>
<protein>
    <recommendedName>
        <fullName evidence="7">RING-type domain-containing protein</fullName>
    </recommendedName>
</protein>
<dbReference type="SMART" id="SM00184">
    <property type="entry name" value="RING"/>
    <property type="match status" value="1"/>
</dbReference>
<name>A0A9P1IWC8_9PELO</name>
<reference evidence="8" key="1">
    <citation type="submission" date="2022-11" db="EMBL/GenBank/DDBJ databases">
        <authorList>
            <person name="Kikuchi T."/>
        </authorList>
    </citation>
    <scope>NUCLEOTIDE SEQUENCE</scope>
    <source>
        <strain evidence="8">PS1010</strain>
    </source>
</reference>
<comment type="caution">
    <text evidence="8">The sequence shown here is derived from an EMBL/GenBank/DDBJ whole genome shotgun (WGS) entry which is preliminary data.</text>
</comment>
<evidence type="ECO:0000259" key="7">
    <source>
        <dbReference type="PROSITE" id="PS50089"/>
    </source>
</evidence>
<dbReference type="GO" id="GO:0004842">
    <property type="term" value="F:ubiquitin-protein transferase activity"/>
    <property type="evidence" value="ECO:0007669"/>
    <property type="project" value="TreeGrafter"/>
</dbReference>
<evidence type="ECO:0000256" key="1">
    <source>
        <dbReference type="ARBA" id="ARBA00022723"/>
    </source>
</evidence>
<dbReference type="CDD" id="cd23128">
    <property type="entry name" value="RING-HC_MIP1-like"/>
    <property type="match status" value="1"/>
</dbReference>
<feature type="compositionally biased region" description="Low complexity" evidence="6">
    <location>
        <begin position="65"/>
        <end position="75"/>
    </location>
</feature>
<dbReference type="GO" id="GO:0016567">
    <property type="term" value="P:protein ubiquitination"/>
    <property type="evidence" value="ECO:0007669"/>
    <property type="project" value="TreeGrafter"/>
</dbReference>
<keyword evidence="2 4" id="KW-0863">Zinc-finger</keyword>
<feature type="coiled-coil region" evidence="5">
    <location>
        <begin position="131"/>
        <end position="200"/>
    </location>
</feature>
<feature type="coiled-coil region" evidence="5">
    <location>
        <begin position="226"/>
        <end position="267"/>
    </location>
</feature>
<evidence type="ECO:0000256" key="5">
    <source>
        <dbReference type="SAM" id="Coils"/>
    </source>
</evidence>
<dbReference type="EMBL" id="CANHGI010000005">
    <property type="protein sequence ID" value="CAI5451439.1"/>
    <property type="molecule type" value="Genomic_DNA"/>
</dbReference>
<keyword evidence="1" id="KW-0479">Metal-binding</keyword>
<dbReference type="Gene3D" id="3.30.40.10">
    <property type="entry name" value="Zinc/RING finger domain, C3HC4 (zinc finger)"/>
    <property type="match status" value="1"/>
</dbReference>
<keyword evidence="3" id="KW-0862">Zinc</keyword>
<dbReference type="InterPro" id="IPR013083">
    <property type="entry name" value="Znf_RING/FYVE/PHD"/>
</dbReference>